<accession>A0ABU3R5V8</accession>
<reference evidence="1 2" key="1">
    <citation type="submission" date="2023-10" db="EMBL/GenBank/DDBJ databases">
        <title>Paenibacillus strain PFR10 Genome sequencing and assembly.</title>
        <authorList>
            <person name="Kim I."/>
        </authorList>
    </citation>
    <scope>NUCLEOTIDE SEQUENCE [LARGE SCALE GENOMIC DNA]</scope>
    <source>
        <strain evidence="1 2">PFR10</strain>
    </source>
</reference>
<gene>
    <name evidence="1" type="ORF">RQP52_00235</name>
</gene>
<name>A0ABU3R5V8_9BACL</name>
<dbReference type="RefSeq" id="WP_315948681.1">
    <property type="nucleotide sequence ID" value="NZ_JAWCUD010000001.1"/>
</dbReference>
<evidence type="ECO:0000313" key="2">
    <source>
        <dbReference type="Proteomes" id="UP001260980"/>
    </source>
</evidence>
<comment type="caution">
    <text evidence="1">The sequence shown here is derived from an EMBL/GenBank/DDBJ whole genome shotgun (WGS) entry which is preliminary data.</text>
</comment>
<evidence type="ECO:0000313" key="1">
    <source>
        <dbReference type="EMBL" id="MDU0199488.1"/>
    </source>
</evidence>
<dbReference type="EMBL" id="JAWCUD010000001">
    <property type="protein sequence ID" value="MDU0199488.1"/>
    <property type="molecule type" value="Genomic_DNA"/>
</dbReference>
<protein>
    <submittedName>
        <fullName evidence="1">Uncharacterized protein</fullName>
    </submittedName>
</protein>
<dbReference type="Proteomes" id="UP001260980">
    <property type="component" value="Unassembled WGS sequence"/>
</dbReference>
<proteinExistence type="predicted"/>
<keyword evidence="2" id="KW-1185">Reference proteome</keyword>
<sequence>MRSEDQIKRMIHQLEQTVQRLNPAENGEEIKEIRSKIEMLEWVLNAPVGKYHA</sequence>
<organism evidence="1 2">
    <name type="scientific">Paenibacillus violae</name>
    <dbReference type="NCBI Taxonomy" id="3077234"/>
    <lineage>
        <taxon>Bacteria</taxon>
        <taxon>Bacillati</taxon>
        <taxon>Bacillota</taxon>
        <taxon>Bacilli</taxon>
        <taxon>Bacillales</taxon>
        <taxon>Paenibacillaceae</taxon>
        <taxon>Paenibacillus</taxon>
    </lineage>
</organism>